<name>B2JL89_PARP8</name>
<dbReference type="Gene3D" id="1.10.150.130">
    <property type="match status" value="1"/>
</dbReference>
<evidence type="ECO:0000259" key="6">
    <source>
        <dbReference type="PROSITE" id="PS51898"/>
    </source>
</evidence>
<dbReference type="KEGG" id="bph:Bphy_4967"/>
<keyword evidence="9" id="KW-1185">Reference proteome</keyword>
<feature type="domain" description="Tyr recombinase" evidence="6">
    <location>
        <begin position="282"/>
        <end position="485"/>
    </location>
</feature>
<comment type="similarity">
    <text evidence="1">Belongs to the 'phage' integrase family.</text>
</comment>
<accession>B2JL89</accession>
<dbReference type="AlphaFoldDB" id="B2JL89"/>
<dbReference type="PROSITE" id="PS51898">
    <property type="entry name" value="TYR_RECOMBINASE"/>
    <property type="match status" value="1"/>
</dbReference>
<dbReference type="Proteomes" id="UP000001192">
    <property type="component" value="Chromosome 2"/>
</dbReference>
<evidence type="ECO:0000256" key="5">
    <source>
        <dbReference type="PROSITE-ProRule" id="PRU01248"/>
    </source>
</evidence>
<dbReference type="SUPFAM" id="SSF56349">
    <property type="entry name" value="DNA breaking-rejoining enzymes"/>
    <property type="match status" value="1"/>
</dbReference>
<feature type="domain" description="Core-binding (CB)" evidence="7">
    <location>
        <begin position="160"/>
        <end position="255"/>
    </location>
</feature>
<dbReference type="RefSeq" id="WP_012404221.1">
    <property type="nucleotide sequence ID" value="NC_010623.1"/>
</dbReference>
<proteinExistence type="inferred from homology"/>
<dbReference type="PANTHER" id="PTHR30349">
    <property type="entry name" value="PHAGE INTEGRASE-RELATED"/>
    <property type="match status" value="1"/>
</dbReference>
<organism evidence="8 9">
    <name type="scientific">Paraburkholderia phymatum (strain DSM 17167 / CIP 108236 / LMG 21445 / STM815)</name>
    <name type="common">Burkholderia phymatum</name>
    <dbReference type="NCBI Taxonomy" id="391038"/>
    <lineage>
        <taxon>Bacteria</taxon>
        <taxon>Pseudomonadati</taxon>
        <taxon>Pseudomonadota</taxon>
        <taxon>Betaproteobacteria</taxon>
        <taxon>Burkholderiales</taxon>
        <taxon>Burkholderiaceae</taxon>
        <taxon>Paraburkholderia</taxon>
    </lineage>
</organism>
<sequence length="495" mass="54011">MSPADWIDVLAVPPRPLPAGIDDAVRYLSDALNVPVYERWTPASLLRKYGCMQDARAGQPEVYALLLAGGPVVQFWDAGRVLTVPAGRAPRSEVVVERLLRVLRVRFRCVKPRAPQCDPEPVAGPAPHTRAKALASLDGEPWLAGAGPLVNLDPASNTLGTFDDASAIRLFLRDRAGASVHTRRGYIAEIRRLVRWCQANDIAGPLSGLSREHLVRYRDDLSNMGARTPRASQVLGERSQKRALAVVRSVLSYLWRTGYLTANPGAGLGDTAAAREKFAPDRILPAGAVHACDSWLRARLNPEGRPIAVMRRAAIVATYRFTGIRLDELAWHDGYPRVVTGDDGWTLQVRGKGRRERAVPLPGPCVIFLQQYRQACGLPPTPPPRENLPLIRGQRHDALGPSGLYREVRAAFAEMAAAVPPTEATTRLALQEASPHWLRHLVGKTLVVDANVPLPVAQMLLGHQSVATTAGYARADASQLRHVMQRCFTLTSDAG</sequence>
<dbReference type="InterPro" id="IPR010998">
    <property type="entry name" value="Integrase_recombinase_N"/>
</dbReference>
<dbReference type="GO" id="GO:0015074">
    <property type="term" value="P:DNA integration"/>
    <property type="evidence" value="ECO:0007669"/>
    <property type="project" value="UniProtKB-KW"/>
</dbReference>
<protein>
    <submittedName>
        <fullName evidence="8">Integrase family protein</fullName>
    </submittedName>
</protein>
<dbReference type="InterPro" id="IPR011010">
    <property type="entry name" value="DNA_brk_join_enz"/>
</dbReference>
<dbReference type="InterPro" id="IPR050090">
    <property type="entry name" value="Tyrosine_recombinase_XerCD"/>
</dbReference>
<keyword evidence="3 5" id="KW-0238">DNA-binding</keyword>
<evidence type="ECO:0000256" key="3">
    <source>
        <dbReference type="ARBA" id="ARBA00023125"/>
    </source>
</evidence>
<reference evidence="9" key="1">
    <citation type="journal article" date="2014" name="Stand. Genomic Sci.">
        <title>Complete genome sequence of Burkholderia phymatum STM815(T), a broad host range and efficient nitrogen-fixing symbiont of Mimosa species.</title>
        <authorList>
            <person name="Moulin L."/>
            <person name="Klonowska A."/>
            <person name="Caroline B."/>
            <person name="Booth K."/>
            <person name="Vriezen J.A."/>
            <person name="Melkonian R."/>
            <person name="James E.K."/>
            <person name="Young J.P."/>
            <person name="Bena G."/>
            <person name="Hauser L."/>
            <person name="Land M."/>
            <person name="Kyrpides N."/>
            <person name="Bruce D."/>
            <person name="Chain P."/>
            <person name="Copeland A."/>
            <person name="Pitluck S."/>
            <person name="Woyke T."/>
            <person name="Lizotte-Waniewski M."/>
            <person name="Bristow J."/>
            <person name="Riley M."/>
        </authorList>
    </citation>
    <scope>NUCLEOTIDE SEQUENCE [LARGE SCALE GENOMIC DNA]</scope>
    <source>
        <strain evidence="9">DSM 17167 / CIP 108236 / LMG 21445 / STM815</strain>
    </source>
</reference>
<evidence type="ECO:0000259" key="7">
    <source>
        <dbReference type="PROSITE" id="PS51900"/>
    </source>
</evidence>
<dbReference type="PROSITE" id="PS51900">
    <property type="entry name" value="CB"/>
    <property type="match status" value="1"/>
</dbReference>
<dbReference type="InterPro" id="IPR044068">
    <property type="entry name" value="CB"/>
</dbReference>
<dbReference type="Pfam" id="PF00589">
    <property type="entry name" value="Phage_integrase"/>
    <property type="match status" value="1"/>
</dbReference>
<dbReference type="InterPro" id="IPR013762">
    <property type="entry name" value="Integrase-like_cat_sf"/>
</dbReference>
<dbReference type="GO" id="GO:0003677">
    <property type="term" value="F:DNA binding"/>
    <property type="evidence" value="ECO:0007669"/>
    <property type="project" value="UniProtKB-UniRule"/>
</dbReference>
<dbReference type="PANTHER" id="PTHR30349:SF41">
    <property type="entry name" value="INTEGRASE_RECOMBINASE PROTEIN MJ0367-RELATED"/>
    <property type="match status" value="1"/>
</dbReference>
<dbReference type="EMBL" id="CP001044">
    <property type="protein sequence ID" value="ACC74057.1"/>
    <property type="molecule type" value="Genomic_DNA"/>
</dbReference>
<dbReference type="STRING" id="391038.Bphy_4967"/>
<keyword evidence="4" id="KW-0233">DNA recombination</keyword>
<gene>
    <name evidence="8" type="ordered locus">Bphy_4967</name>
</gene>
<dbReference type="Gene3D" id="1.10.443.10">
    <property type="entry name" value="Intergrase catalytic core"/>
    <property type="match status" value="1"/>
</dbReference>
<dbReference type="eggNOG" id="COG4974">
    <property type="taxonomic scope" value="Bacteria"/>
</dbReference>
<evidence type="ECO:0000313" key="9">
    <source>
        <dbReference type="Proteomes" id="UP000001192"/>
    </source>
</evidence>
<evidence type="ECO:0000256" key="2">
    <source>
        <dbReference type="ARBA" id="ARBA00022908"/>
    </source>
</evidence>
<evidence type="ECO:0000256" key="4">
    <source>
        <dbReference type="ARBA" id="ARBA00023172"/>
    </source>
</evidence>
<evidence type="ECO:0000313" key="8">
    <source>
        <dbReference type="EMBL" id="ACC74057.1"/>
    </source>
</evidence>
<dbReference type="InterPro" id="IPR002104">
    <property type="entry name" value="Integrase_catalytic"/>
</dbReference>
<dbReference type="GO" id="GO:0006310">
    <property type="term" value="P:DNA recombination"/>
    <property type="evidence" value="ECO:0007669"/>
    <property type="project" value="UniProtKB-KW"/>
</dbReference>
<keyword evidence="2" id="KW-0229">DNA integration</keyword>
<evidence type="ECO:0000256" key="1">
    <source>
        <dbReference type="ARBA" id="ARBA00008857"/>
    </source>
</evidence>
<dbReference type="HOGENOM" id="CLU_556302_0_0_4"/>
<dbReference type="OrthoDB" id="8610787at2"/>